<proteinExistence type="predicted"/>
<organism evidence="1 2">
    <name type="scientific">Ladona fulva</name>
    <name type="common">Scarce chaser dragonfly</name>
    <name type="synonym">Libellula fulva</name>
    <dbReference type="NCBI Taxonomy" id="123851"/>
    <lineage>
        <taxon>Eukaryota</taxon>
        <taxon>Metazoa</taxon>
        <taxon>Ecdysozoa</taxon>
        <taxon>Arthropoda</taxon>
        <taxon>Hexapoda</taxon>
        <taxon>Insecta</taxon>
        <taxon>Pterygota</taxon>
        <taxon>Palaeoptera</taxon>
        <taxon>Odonata</taxon>
        <taxon>Epiprocta</taxon>
        <taxon>Anisoptera</taxon>
        <taxon>Libelluloidea</taxon>
        <taxon>Libellulidae</taxon>
        <taxon>Ladona</taxon>
    </lineage>
</organism>
<keyword evidence="2" id="KW-1185">Reference proteome</keyword>
<dbReference type="EMBL" id="KZ308688">
    <property type="protein sequence ID" value="KAG8233127.1"/>
    <property type="molecule type" value="Genomic_DNA"/>
</dbReference>
<protein>
    <submittedName>
        <fullName evidence="1">Uncharacterized protein</fullName>
    </submittedName>
</protein>
<accession>A0A8K0KER6</accession>
<evidence type="ECO:0000313" key="2">
    <source>
        <dbReference type="Proteomes" id="UP000792457"/>
    </source>
</evidence>
<name>A0A8K0KER6_LADFU</name>
<dbReference type="AlphaFoldDB" id="A0A8K0KER6"/>
<gene>
    <name evidence="1" type="ORF">J437_LFUL012553</name>
</gene>
<reference evidence="1" key="1">
    <citation type="submission" date="2013-04" db="EMBL/GenBank/DDBJ databases">
        <authorList>
            <person name="Qu J."/>
            <person name="Murali S.C."/>
            <person name="Bandaranaike D."/>
            <person name="Bellair M."/>
            <person name="Blankenburg K."/>
            <person name="Chao H."/>
            <person name="Dinh H."/>
            <person name="Doddapaneni H."/>
            <person name="Downs B."/>
            <person name="Dugan-Rocha S."/>
            <person name="Elkadiri S."/>
            <person name="Gnanaolivu R.D."/>
            <person name="Hernandez B."/>
            <person name="Javaid M."/>
            <person name="Jayaseelan J.C."/>
            <person name="Lee S."/>
            <person name="Li M."/>
            <person name="Ming W."/>
            <person name="Munidasa M."/>
            <person name="Muniz J."/>
            <person name="Nguyen L."/>
            <person name="Ongeri F."/>
            <person name="Osuji N."/>
            <person name="Pu L.-L."/>
            <person name="Puazo M."/>
            <person name="Qu C."/>
            <person name="Quiroz J."/>
            <person name="Raj R."/>
            <person name="Weissenberger G."/>
            <person name="Xin Y."/>
            <person name="Zou X."/>
            <person name="Han Y."/>
            <person name="Richards S."/>
            <person name="Worley K."/>
            <person name="Muzny D."/>
            <person name="Gibbs R."/>
        </authorList>
    </citation>
    <scope>NUCLEOTIDE SEQUENCE</scope>
    <source>
        <strain evidence="1">Sampled in the wild</strain>
    </source>
</reference>
<reference evidence="1" key="2">
    <citation type="submission" date="2017-10" db="EMBL/GenBank/DDBJ databases">
        <title>Ladona fulva Genome sequencing and assembly.</title>
        <authorList>
            <person name="Murali S."/>
            <person name="Richards S."/>
            <person name="Bandaranaike D."/>
            <person name="Bellair M."/>
            <person name="Blankenburg K."/>
            <person name="Chao H."/>
            <person name="Dinh H."/>
            <person name="Doddapaneni H."/>
            <person name="Dugan-Rocha S."/>
            <person name="Elkadiri S."/>
            <person name="Gnanaolivu R."/>
            <person name="Hernandez B."/>
            <person name="Skinner E."/>
            <person name="Javaid M."/>
            <person name="Lee S."/>
            <person name="Li M."/>
            <person name="Ming W."/>
            <person name="Munidasa M."/>
            <person name="Muniz J."/>
            <person name="Nguyen L."/>
            <person name="Hughes D."/>
            <person name="Osuji N."/>
            <person name="Pu L.-L."/>
            <person name="Puazo M."/>
            <person name="Qu C."/>
            <person name="Quiroz J."/>
            <person name="Raj R."/>
            <person name="Weissenberger G."/>
            <person name="Xin Y."/>
            <person name="Zou X."/>
            <person name="Han Y."/>
            <person name="Worley K."/>
            <person name="Muzny D."/>
            <person name="Gibbs R."/>
        </authorList>
    </citation>
    <scope>NUCLEOTIDE SEQUENCE</scope>
    <source>
        <strain evidence="1">Sampled in the wild</strain>
    </source>
</reference>
<dbReference type="OrthoDB" id="6782675at2759"/>
<sequence length="126" mass="14221">MSSKPSTDRTVINLTNEELDEATKSILAKGLNFAATPKCILYSDFIRGVEQALRSLPQGTAEEIRQEIAWTLERANPAKYNLPKEEHFALTRLQRNPDIVVLLADKGNATIIMPREMYHQKIGELL</sequence>
<comment type="caution">
    <text evidence="1">The sequence shown here is derived from an EMBL/GenBank/DDBJ whole genome shotgun (WGS) entry which is preliminary data.</text>
</comment>
<evidence type="ECO:0000313" key="1">
    <source>
        <dbReference type="EMBL" id="KAG8233127.1"/>
    </source>
</evidence>
<dbReference type="Proteomes" id="UP000792457">
    <property type="component" value="Unassembled WGS sequence"/>
</dbReference>